<gene>
    <name evidence="4" type="ORF">ACFFNY_13920</name>
</gene>
<feature type="compositionally biased region" description="Polar residues" evidence="1">
    <location>
        <begin position="132"/>
        <end position="142"/>
    </location>
</feature>
<keyword evidence="5" id="KW-1185">Reference proteome</keyword>
<dbReference type="RefSeq" id="WP_344903623.1">
    <property type="nucleotide sequence ID" value="NZ_BAAAYO010000001.1"/>
</dbReference>
<comment type="caution">
    <text evidence="4">The sequence shown here is derived from an EMBL/GenBank/DDBJ whole genome shotgun (WGS) entry which is preliminary data.</text>
</comment>
<evidence type="ECO:0000256" key="2">
    <source>
        <dbReference type="SAM" id="Phobius"/>
    </source>
</evidence>
<accession>A0ABV5VWY5</accession>
<organism evidence="4 5">
    <name type="scientific">Paenibacillus hodogayensis</name>
    <dbReference type="NCBI Taxonomy" id="279208"/>
    <lineage>
        <taxon>Bacteria</taxon>
        <taxon>Bacillati</taxon>
        <taxon>Bacillota</taxon>
        <taxon>Bacilli</taxon>
        <taxon>Bacillales</taxon>
        <taxon>Paenibacillaceae</taxon>
        <taxon>Paenibacillus</taxon>
    </lineage>
</organism>
<feature type="region of interest" description="Disordered" evidence="1">
    <location>
        <begin position="132"/>
        <end position="175"/>
    </location>
</feature>
<sequence>MERKLDCKIVQDLLPTYIEGLTSEYTNKAIQEHLATCTDCRTAWAAMTRETQQVKAAPQKQINFLKKIKRRQWIVTGISVLISAAILIGCYYAFGSRNFPIPSSELAIRDVYQMKDGSIHYSLSANVESYVGRQSSHSNGESETVRVYENRRLTSKSPKSPVSLPDRWSTLHDSNSNKEKTSIYYEGKNKNDRIVIWKKGMDIPKATAEQETKYQNYLNGKR</sequence>
<feature type="transmembrane region" description="Helical" evidence="2">
    <location>
        <begin position="73"/>
        <end position="94"/>
    </location>
</feature>
<feature type="domain" description="Putative zinc-finger" evidence="3">
    <location>
        <begin position="7"/>
        <end position="41"/>
    </location>
</feature>
<dbReference type="Proteomes" id="UP001589619">
    <property type="component" value="Unassembled WGS sequence"/>
</dbReference>
<keyword evidence="2" id="KW-0472">Membrane</keyword>
<protein>
    <submittedName>
        <fullName evidence="4">Zf-HC2 domain-containing protein</fullName>
    </submittedName>
</protein>
<evidence type="ECO:0000256" key="1">
    <source>
        <dbReference type="SAM" id="MobiDB-lite"/>
    </source>
</evidence>
<dbReference type="InterPro" id="IPR027383">
    <property type="entry name" value="Znf_put"/>
</dbReference>
<evidence type="ECO:0000313" key="4">
    <source>
        <dbReference type="EMBL" id="MFB9752660.1"/>
    </source>
</evidence>
<keyword evidence="2" id="KW-1133">Transmembrane helix</keyword>
<reference evidence="4 5" key="1">
    <citation type="submission" date="2024-09" db="EMBL/GenBank/DDBJ databases">
        <authorList>
            <person name="Sun Q."/>
            <person name="Mori K."/>
        </authorList>
    </citation>
    <scope>NUCLEOTIDE SEQUENCE [LARGE SCALE GENOMIC DNA]</scope>
    <source>
        <strain evidence="4 5">JCM 12520</strain>
    </source>
</reference>
<feature type="compositionally biased region" description="Basic and acidic residues" evidence="1">
    <location>
        <begin position="143"/>
        <end position="152"/>
    </location>
</feature>
<dbReference type="Pfam" id="PF13490">
    <property type="entry name" value="zf-HC2"/>
    <property type="match status" value="1"/>
</dbReference>
<name>A0ABV5VWY5_9BACL</name>
<evidence type="ECO:0000259" key="3">
    <source>
        <dbReference type="Pfam" id="PF13490"/>
    </source>
</evidence>
<proteinExistence type="predicted"/>
<keyword evidence="2" id="KW-0812">Transmembrane</keyword>
<evidence type="ECO:0000313" key="5">
    <source>
        <dbReference type="Proteomes" id="UP001589619"/>
    </source>
</evidence>
<dbReference type="EMBL" id="JBHMAG010000012">
    <property type="protein sequence ID" value="MFB9752660.1"/>
    <property type="molecule type" value="Genomic_DNA"/>
</dbReference>